<dbReference type="SUPFAM" id="SSF48592">
    <property type="entry name" value="GroEL equatorial domain-like"/>
    <property type="match status" value="1"/>
</dbReference>
<dbReference type="Proteomes" id="UP000807504">
    <property type="component" value="Unassembled WGS sequence"/>
</dbReference>
<evidence type="ECO:0000256" key="1">
    <source>
        <dbReference type="SAM" id="MobiDB-lite"/>
    </source>
</evidence>
<protein>
    <submittedName>
        <fullName evidence="2">Bardet-Biedl syndrome 12 protein like protein</fullName>
    </submittedName>
</protein>
<dbReference type="Pfam" id="PF00118">
    <property type="entry name" value="Cpn60_TCP1"/>
    <property type="match status" value="1"/>
</dbReference>
<proteinExistence type="predicted"/>
<comment type="caution">
    <text evidence="2">The sequence shown here is derived from an EMBL/GenBank/DDBJ whole genome shotgun (WGS) entry which is preliminary data.</text>
</comment>
<dbReference type="GO" id="GO:0005524">
    <property type="term" value="F:ATP binding"/>
    <property type="evidence" value="ECO:0007669"/>
    <property type="project" value="InterPro"/>
</dbReference>
<reference evidence="2" key="2">
    <citation type="submission" date="2020-06" db="EMBL/GenBank/DDBJ databases">
        <authorList>
            <person name="Sheffer M."/>
        </authorList>
    </citation>
    <scope>NUCLEOTIDE SEQUENCE</scope>
</reference>
<dbReference type="EMBL" id="JABXBU010000001">
    <property type="protein sequence ID" value="KAF8796372.1"/>
    <property type="molecule type" value="Genomic_DNA"/>
</dbReference>
<dbReference type="GO" id="GO:0051131">
    <property type="term" value="P:chaperone-mediated protein complex assembly"/>
    <property type="evidence" value="ECO:0007669"/>
    <property type="project" value="InterPro"/>
</dbReference>
<dbReference type="Gene3D" id="3.50.7.10">
    <property type="entry name" value="GroEL"/>
    <property type="match status" value="1"/>
</dbReference>
<gene>
    <name evidence="2" type="ORF">HNY73_000755</name>
</gene>
<dbReference type="AlphaFoldDB" id="A0A8T0G041"/>
<dbReference type="GO" id="GO:0045494">
    <property type="term" value="P:photoreceptor cell maintenance"/>
    <property type="evidence" value="ECO:0007669"/>
    <property type="project" value="TreeGrafter"/>
</dbReference>
<keyword evidence="3" id="KW-1185">Reference proteome</keyword>
<accession>A0A8T0G041</accession>
<dbReference type="SUPFAM" id="SSF52029">
    <property type="entry name" value="GroEL apical domain-like"/>
    <property type="match status" value="1"/>
</dbReference>
<name>A0A8T0G041_ARGBR</name>
<feature type="compositionally biased region" description="Basic and acidic residues" evidence="1">
    <location>
        <begin position="70"/>
        <end position="79"/>
    </location>
</feature>
<dbReference type="InterPro" id="IPR027409">
    <property type="entry name" value="GroEL-like_apical_dom_sf"/>
</dbReference>
<reference evidence="2" key="1">
    <citation type="journal article" date="2020" name="bioRxiv">
        <title>Chromosome-level reference genome of the European wasp spider Argiope bruennichi: a resource for studies on range expansion and evolutionary adaptation.</title>
        <authorList>
            <person name="Sheffer M.M."/>
            <person name="Hoppe A."/>
            <person name="Krehenwinkel H."/>
            <person name="Uhl G."/>
            <person name="Kuss A.W."/>
            <person name="Jensen L."/>
            <person name="Jensen C."/>
            <person name="Gillespie R.G."/>
            <person name="Hoff K.J."/>
            <person name="Prost S."/>
        </authorList>
    </citation>
    <scope>NUCLEOTIDE SEQUENCE</scope>
</reference>
<dbReference type="PANTHER" id="PTHR46883">
    <property type="entry name" value="BARDET-BIEDL SYNDROME 12 PROTEIN"/>
    <property type="match status" value="1"/>
</dbReference>
<dbReference type="PANTHER" id="PTHR46883:SF1">
    <property type="entry name" value="BARDET-BIEDL SYNDROME 12 PROTEIN"/>
    <property type="match status" value="1"/>
</dbReference>
<dbReference type="InterPro" id="IPR027413">
    <property type="entry name" value="GROEL-like_equatorial_sf"/>
</dbReference>
<evidence type="ECO:0000313" key="3">
    <source>
        <dbReference type="Proteomes" id="UP000807504"/>
    </source>
</evidence>
<sequence>MKQAPSPPPQSGCEIADIIEHSQSILELVISHLLDIVILCDETFLKIQYTKNKSHQLHKSESSFNQSKRHPFDKSSEKHSIFKKSSNKIPIGIQYSSRHFSPTQSHYISGEQNALGGETNDESLENDCHEISALTDALKSSMYSVVEKLSHGASEFTNLIYKTWINQVETSNSFKFNIDGIVICPVTLPSSYSTVVDGLIIKSSIRYLHDQDLNIEKSRALIIQGSITFEFTHLGYSQNVCVTLKKSSEQLKISAKDEWIQKCCDLLLDLEINCLLVTGEVDPAITSFCSTNSIFLLPCISWTFLQDLCVAVNETPCVYLSECEHENVISNLTIKKWDFGQDEVKDEDFYVHIRIFTPHEAKKINTIVLCHPNELVLTNKGHQFWHLASRLYLAMKENRLLPGGGKTEKWCSDFLQKYHTKNDNEERIKIAIQKGFLNYFEILQEKMKCSSEINSEDSLDEMQSKIQAWKSAMALVLVLLQCDCLIVNGCDDTIFNENLIGFL</sequence>
<dbReference type="Gene3D" id="3.30.260.10">
    <property type="entry name" value="TCP-1-like chaperonin intermediate domain"/>
    <property type="match status" value="1"/>
</dbReference>
<dbReference type="InterPro" id="IPR042984">
    <property type="entry name" value="BBS12"/>
</dbReference>
<organism evidence="2 3">
    <name type="scientific">Argiope bruennichi</name>
    <name type="common">Wasp spider</name>
    <name type="synonym">Aranea bruennichi</name>
    <dbReference type="NCBI Taxonomy" id="94029"/>
    <lineage>
        <taxon>Eukaryota</taxon>
        <taxon>Metazoa</taxon>
        <taxon>Ecdysozoa</taxon>
        <taxon>Arthropoda</taxon>
        <taxon>Chelicerata</taxon>
        <taxon>Arachnida</taxon>
        <taxon>Araneae</taxon>
        <taxon>Araneomorphae</taxon>
        <taxon>Entelegynae</taxon>
        <taxon>Araneoidea</taxon>
        <taxon>Araneidae</taxon>
        <taxon>Argiope</taxon>
    </lineage>
</organism>
<feature type="region of interest" description="Disordered" evidence="1">
    <location>
        <begin position="56"/>
        <end position="79"/>
    </location>
</feature>
<dbReference type="Gene3D" id="1.10.560.10">
    <property type="entry name" value="GroEL-like equatorial domain"/>
    <property type="match status" value="1"/>
</dbReference>
<dbReference type="InterPro" id="IPR027410">
    <property type="entry name" value="TCP-1-like_intermed_sf"/>
</dbReference>
<dbReference type="InterPro" id="IPR002423">
    <property type="entry name" value="Cpn60/GroEL/TCP-1"/>
</dbReference>
<evidence type="ECO:0000313" key="2">
    <source>
        <dbReference type="EMBL" id="KAF8796372.1"/>
    </source>
</evidence>